<keyword evidence="3" id="KW-1185">Reference proteome</keyword>
<feature type="compositionally biased region" description="Polar residues" evidence="1">
    <location>
        <begin position="231"/>
        <end position="250"/>
    </location>
</feature>
<proteinExistence type="predicted"/>
<dbReference type="Proteomes" id="UP001159427">
    <property type="component" value="Unassembled WGS sequence"/>
</dbReference>
<dbReference type="PANTHER" id="PTHR33845:SF1">
    <property type="entry name" value="C2H2-TYPE DOMAIN-CONTAINING PROTEIN"/>
    <property type="match status" value="1"/>
</dbReference>
<accession>A0ABN8QSL8</accession>
<evidence type="ECO:0008006" key="4">
    <source>
        <dbReference type="Google" id="ProtNLM"/>
    </source>
</evidence>
<name>A0ABN8QSL8_9CNID</name>
<dbReference type="PANTHER" id="PTHR33845">
    <property type="entry name" value="C2H2-TYPE DOMAIN-CONTAINING PROTEIN"/>
    <property type="match status" value="1"/>
</dbReference>
<comment type="caution">
    <text evidence="2">The sequence shown here is derived from an EMBL/GenBank/DDBJ whole genome shotgun (WGS) entry which is preliminary data.</text>
</comment>
<feature type="region of interest" description="Disordered" evidence="1">
    <location>
        <begin position="223"/>
        <end position="250"/>
    </location>
</feature>
<protein>
    <recommendedName>
        <fullName evidence="4">C2H2-type domain-containing protein</fullName>
    </recommendedName>
</protein>
<gene>
    <name evidence="2" type="ORF">PEVE_00006995</name>
</gene>
<evidence type="ECO:0000256" key="1">
    <source>
        <dbReference type="SAM" id="MobiDB-lite"/>
    </source>
</evidence>
<organism evidence="2 3">
    <name type="scientific">Porites evermanni</name>
    <dbReference type="NCBI Taxonomy" id="104178"/>
    <lineage>
        <taxon>Eukaryota</taxon>
        <taxon>Metazoa</taxon>
        <taxon>Cnidaria</taxon>
        <taxon>Anthozoa</taxon>
        <taxon>Hexacorallia</taxon>
        <taxon>Scleractinia</taxon>
        <taxon>Fungiina</taxon>
        <taxon>Poritidae</taxon>
        <taxon>Porites</taxon>
    </lineage>
</organism>
<sequence>MAHCSYKALLGKVTPSQGTPCGQSTDYPGQLECIAFKDCTKDVTGHLKALNLSADEGLGSEIKLLLARAGVFSVEEHHYALSICPRHRADFGIRWRTGKTMCTVPKELAVHKTTTAKGSHRVDSLKSAFIFKTTNTLIPVGSPICKQCNEYISKQAMPNQTLVFASGGVEPVPGVSHLQELPEPHLLVSKGETGLSSAETTCSELSSDDLATELKRLEISSRGRDDETFLSPDTGSLVSSTSDEAPTTMQEPRKKLNEYLVSKNIPPITQPWMEWDKAGESTKKRYTKRTVEIFSSVLQDLTPNYAGSLWQAVVSSPAMNKALKLDELSQTSKNYLQALAEAYGKAQGWETRRQILSIMSGVASFNDISRFIPGLTRYRYSLANLHRLQYGSGAPTTHHPSPRIKVDLKQLDHFLSYITILQKSFSEGDFTSFRCKSEKQIGQTASTSATVAEPSGGISEDSDLSTGVYSCPQDGCVRVFQRVSALEKHLSVEKCSRSPEKYSLMDLAKMGYKTHLEEGVGILPSLKAPVAHQEGHFVPNEGWALRAAKKAYRFSEKQKSYLLAKFSIGQTTGRKLDAEVVAREMRRARGADGVRLFQFSEFLTSLQIASFFSRQSATLRQKDPADEADIRASQEEANFSAAKEVVETIQLNHPLVYDQYNLCEMALSGNLKVLKLPMLQRLCEDLGLDAPVPPVRKKALYLALLEEIAKKCTCRK</sequence>
<evidence type="ECO:0000313" key="2">
    <source>
        <dbReference type="EMBL" id="CAH3169754.1"/>
    </source>
</evidence>
<dbReference type="EMBL" id="CALNXI010001462">
    <property type="protein sequence ID" value="CAH3169754.1"/>
    <property type="molecule type" value="Genomic_DNA"/>
</dbReference>
<reference evidence="2 3" key="1">
    <citation type="submission" date="2022-05" db="EMBL/GenBank/DDBJ databases">
        <authorList>
            <consortium name="Genoscope - CEA"/>
            <person name="William W."/>
        </authorList>
    </citation>
    <scope>NUCLEOTIDE SEQUENCE [LARGE SCALE GENOMIC DNA]</scope>
</reference>
<evidence type="ECO:0000313" key="3">
    <source>
        <dbReference type="Proteomes" id="UP001159427"/>
    </source>
</evidence>